<proteinExistence type="predicted"/>
<feature type="compositionally biased region" description="Polar residues" evidence="1">
    <location>
        <begin position="1"/>
        <end position="12"/>
    </location>
</feature>
<keyword evidence="3" id="KW-1185">Reference proteome</keyword>
<sequence>MNQNQQHANFQDQAGGMMQQPPVDMGYQQPPPMQQMRPNMNPGMPPQQQVAGGYMKTEGHPQMMQAPPQVQSNQHPHMMQGMGTDPYGNAVPPPPPGMGFGGDYGKLQHKNALNVT</sequence>
<dbReference type="Proteomes" id="UP001626550">
    <property type="component" value="Unassembled WGS sequence"/>
</dbReference>
<evidence type="ECO:0000313" key="3">
    <source>
        <dbReference type="Proteomes" id="UP001626550"/>
    </source>
</evidence>
<feature type="region of interest" description="Disordered" evidence="1">
    <location>
        <begin position="1"/>
        <end position="105"/>
    </location>
</feature>
<dbReference type="EMBL" id="JBJKFK010000094">
    <property type="protein sequence ID" value="KAL3319871.1"/>
    <property type="molecule type" value="Genomic_DNA"/>
</dbReference>
<dbReference type="AlphaFoldDB" id="A0ABD2QMB4"/>
<gene>
    <name evidence="2" type="ORF">Ciccas_001446</name>
</gene>
<comment type="caution">
    <text evidence="2">The sequence shown here is derived from an EMBL/GenBank/DDBJ whole genome shotgun (WGS) entry which is preliminary data.</text>
</comment>
<name>A0ABD2QMB4_9PLAT</name>
<feature type="compositionally biased region" description="Low complexity" evidence="1">
    <location>
        <begin position="34"/>
        <end position="49"/>
    </location>
</feature>
<protein>
    <submittedName>
        <fullName evidence="2">Uncharacterized protein</fullName>
    </submittedName>
</protein>
<reference evidence="2 3" key="1">
    <citation type="submission" date="2024-11" db="EMBL/GenBank/DDBJ databases">
        <title>Adaptive evolution of stress response genes in parasites aligns with host niche diversity.</title>
        <authorList>
            <person name="Hahn C."/>
            <person name="Resl P."/>
        </authorList>
    </citation>
    <scope>NUCLEOTIDE SEQUENCE [LARGE SCALE GENOMIC DNA]</scope>
    <source>
        <strain evidence="2">EGGRZ-B1_66</strain>
        <tissue evidence="2">Body</tissue>
    </source>
</reference>
<accession>A0ABD2QMB4</accession>
<evidence type="ECO:0000313" key="2">
    <source>
        <dbReference type="EMBL" id="KAL3319871.1"/>
    </source>
</evidence>
<evidence type="ECO:0000256" key="1">
    <source>
        <dbReference type="SAM" id="MobiDB-lite"/>
    </source>
</evidence>
<organism evidence="2 3">
    <name type="scientific">Cichlidogyrus casuarinus</name>
    <dbReference type="NCBI Taxonomy" id="1844966"/>
    <lineage>
        <taxon>Eukaryota</taxon>
        <taxon>Metazoa</taxon>
        <taxon>Spiralia</taxon>
        <taxon>Lophotrochozoa</taxon>
        <taxon>Platyhelminthes</taxon>
        <taxon>Monogenea</taxon>
        <taxon>Monopisthocotylea</taxon>
        <taxon>Dactylogyridea</taxon>
        <taxon>Ancyrocephalidae</taxon>
        <taxon>Cichlidogyrus</taxon>
    </lineage>
</organism>